<dbReference type="Proteomes" id="UP000439780">
    <property type="component" value="Unassembled WGS sequence"/>
</dbReference>
<accession>A0A845AKW0</accession>
<dbReference type="GO" id="GO:0003950">
    <property type="term" value="F:NAD+ poly-ADP-ribosyltransferase activity"/>
    <property type="evidence" value="ECO:0007669"/>
    <property type="project" value="InterPro"/>
</dbReference>
<dbReference type="RefSeq" id="WP_160751993.1">
    <property type="nucleotide sequence ID" value="NZ_WTYA01000002.1"/>
</dbReference>
<dbReference type="InterPro" id="IPR042080">
    <property type="entry name" value="RNA_2'-PTrans_N"/>
</dbReference>
<dbReference type="PANTHER" id="PTHR12684">
    <property type="entry name" value="PUTATIVE PHOSPHOTRANSFERASE"/>
    <property type="match status" value="1"/>
</dbReference>
<dbReference type="InterPro" id="IPR002745">
    <property type="entry name" value="Ptrans_KptA/Tpt1"/>
</dbReference>
<dbReference type="SUPFAM" id="SSF56399">
    <property type="entry name" value="ADP-ribosylation"/>
    <property type="match status" value="1"/>
</dbReference>
<sequence length="179" mass="19656">MASDIRLSKRLSYWLRHKPDDGNLTVDPAGWVDVDEVLAALERIGVPGGRRAVEDVVAESDKNRFELSGDGKLIRARQGHTIPVSLNWPVTEPPEILFHGTVERFVASIFSQGLKPMGRHHVHLSSDVGTARTVGARRGKPIVLRVLAGRLSAQGQEFRISGNGVWLTDHVAPAYITLD</sequence>
<proteinExistence type="inferred from homology"/>
<gene>
    <name evidence="5" type="primary">kptA</name>
    <name evidence="6" type="ORF">GRI58_02430</name>
</gene>
<evidence type="ECO:0000256" key="3">
    <source>
        <dbReference type="ARBA" id="ARBA00023027"/>
    </source>
</evidence>
<dbReference type="GO" id="GO:0006388">
    <property type="term" value="P:tRNA splicing, via endonucleolytic cleavage and ligation"/>
    <property type="evidence" value="ECO:0007669"/>
    <property type="project" value="UniProtKB-UniRule"/>
</dbReference>
<dbReference type="InterPro" id="IPR022928">
    <property type="entry name" value="RNA_2'-PTrans_KptA"/>
</dbReference>
<dbReference type="AlphaFoldDB" id="A0A845AKW0"/>
<dbReference type="GO" id="GO:0000215">
    <property type="term" value="F:tRNA 2'-phosphotransferase activity"/>
    <property type="evidence" value="ECO:0007669"/>
    <property type="project" value="TreeGrafter"/>
</dbReference>
<dbReference type="EMBL" id="WTYA01000002">
    <property type="protein sequence ID" value="MXP27678.1"/>
    <property type="molecule type" value="Genomic_DNA"/>
</dbReference>
<evidence type="ECO:0000256" key="1">
    <source>
        <dbReference type="ARBA" id="ARBA00009836"/>
    </source>
</evidence>
<dbReference type="HAMAP" id="MF_00299">
    <property type="entry name" value="KptA"/>
    <property type="match status" value="1"/>
</dbReference>
<comment type="function">
    <text evidence="4 5">Removes the 2'-phosphate from RNA via an intermediate in which the phosphate is ADP-ribosylated by NAD followed by a presumed transesterification to release the RNA and generate ADP-ribose 1''-2''-cyclic phosphate (APPR&gt;P). May function as an ADP-ribosylase.</text>
</comment>
<keyword evidence="7" id="KW-1185">Reference proteome</keyword>
<organism evidence="6 7">
    <name type="scientific">Qipengyuania algicida</name>
    <dbReference type="NCBI Taxonomy" id="1836209"/>
    <lineage>
        <taxon>Bacteria</taxon>
        <taxon>Pseudomonadati</taxon>
        <taxon>Pseudomonadota</taxon>
        <taxon>Alphaproteobacteria</taxon>
        <taxon>Sphingomonadales</taxon>
        <taxon>Erythrobacteraceae</taxon>
        <taxon>Qipengyuania</taxon>
    </lineage>
</organism>
<keyword evidence="2 5" id="KW-0808">Transferase</keyword>
<evidence type="ECO:0000256" key="5">
    <source>
        <dbReference type="HAMAP-Rule" id="MF_00299"/>
    </source>
</evidence>
<dbReference type="OrthoDB" id="4537997at2"/>
<dbReference type="PANTHER" id="PTHR12684:SF2">
    <property type="entry name" value="TRNA 2'-PHOSPHOTRANSFERASE 1"/>
    <property type="match status" value="1"/>
</dbReference>
<evidence type="ECO:0000313" key="7">
    <source>
        <dbReference type="Proteomes" id="UP000439780"/>
    </source>
</evidence>
<dbReference type="InterPro" id="IPR042081">
    <property type="entry name" value="RNA_2'-PTrans_C"/>
</dbReference>
<comment type="similarity">
    <text evidence="1 5">Belongs to the KptA/TPT1 family.</text>
</comment>
<name>A0A845AKW0_9SPHN</name>
<evidence type="ECO:0000313" key="6">
    <source>
        <dbReference type="EMBL" id="MXP27678.1"/>
    </source>
</evidence>
<evidence type="ECO:0000256" key="4">
    <source>
        <dbReference type="ARBA" id="ARBA00025212"/>
    </source>
</evidence>
<keyword evidence="3 5" id="KW-0520">NAD</keyword>
<reference evidence="6 7" key="1">
    <citation type="submission" date="2019-12" db="EMBL/GenBank/DDBJ databases">
        <title>Genomic-based taxomic classification of the family Erythrobacteraceae.</title>
        <authorList>
            <person name="Xu L."/>
        </authorList>
    </citation>
    <scope>NUCLEOTIDE SEQUENCE [LARGE SCALE GENOMIC DNA]</scope>
    <source>
        <strain evidence="6 7">KEMB 9005-328</strain>
    </source>
</reference>
<protein>
    <recommendedName>
        <fullName evidence="5">Probable RNA 2'-phosphotransferase</fullName>
        <ecNumber evidence="5">2.7.1.-</ecNumber>
    </recommendedName>
</protein>
<comment type="caution">
    <text evidence="6">The sequence shown here is derived from an EMBL/GenBank/DDBJ whole genome shotgun (WGS) entry which is preliminary data.</text>
</comment>
<dbReference type="Gene3D" id="1.10.10.970">
    <property type="entry name" value="RNA 2'-phosphotransferase, Tpt1/KptA family, N-terminal domain"/>
    <property type="match status" value="1"/>
</dbReference>
<dbReference type="Pfam" id="PF01885">
    <property type="entry name" value="PTS_2-RNA"/>
    <property type="match status" value="1"/>
</dbReference>
<dbReference type="Gene3D" id="3.20.170.30">
    <property type="match status" value="1"/>
</dbReference>
<evidence type="ECO:0000256" key="2">
    <source>
        <dbReference type="ARBA" id="ARBA00022679"/>
    </source>
</evidence>
<dbReference type="EC" id="2.7.1.-" evidence="5"/>